<feature type="transmembrane region" description="Helical" evidence="6">
    <location>
        <begin position="6"/>
        <end position="29"/>
    </location>
</feature>
<name>A0A4Q7AWT1_9GAMM</name>
<comment type="caution">
    <text evidence="7">The sequence shown here is derived from an EMBL/GenBank/DDBJ whole genome shotgun (WGS) entry which is preliminary data.</text>
</comment>
<protein>
    <submittedName>
        <fullName evidence="7">LysE family translocator</fullName>
    </submittedName>
</protein>
<gene>
    <name evidence="7" type="ORF">EXE25_09305</name>
</gene>
<dbReference type="PANTHER" id="PTHR30086">
    <property type="entry name" value="ARGININE EXPORTER PROTEIN ARGO"/>
    <property type="match status" value="1"/>
</dbReference>
<evidence type="ECO:0000256" key="5">
    <source>
        <dbReference type="ARBA" id="ARBA00023136"/>
    </source>
</evidence>
<dbReference type="PIRSF" id="PIRSF006324">
    <property type="entry name" value="LeuE"/>
    <property type="match status" value="1"/>
</dbReference>
<organism evidence="7 8">
    <name type="scientific">Acinetobacter bouvetii</name>
    <dbReference type="NCBI Taxonomy" id="202951"/>
    <lineage>
        <taxon>Bacteria</taxon>
        <taxon>Pseudomonadati</taxon>
        <taxon>Pseudomonadota</taxon>
        <taxon>Gammaproteobacteria</taxon>
        <taxon>Moraxellales</taxon>
        <taxon>Moraxellaceae</taxon>
        <taxon>Acinetobacter</taxon>
    </lineage>
</organism>
<keyword evidence="3 6" id="KW-0812">Transmembrane</keyword>
<keyword evidence="4 6" id="KW-1133">Transmembrane helix</keyword>
<dbReference type="PANTHER" id="PTHR30086:SF21">
    <property type="entry name" value="TRANSPORT PROTEIN"/>
    <property type="match status" value="1"/>
</dbReference>
<comment type="subcellular location">
    <subcellularLocation>
        <location evidence="1">Cell membrane</location>
        <topology evidence="1">Multi-pass membrane protein</topology>
    </subcellularLocation>
</comment>
<feature type="transmembrane region" description="Helical" evidence="6">
    <location>
        <begin position="41"/>
        <end position="67"/>
    </location>
</feature>
<proteinExistence type="predicted"/>
<evidence type="ECO:0000256" key="2">
    <source>
        <dbReference type="ARBA" id="ARBA00022475"/>
    </source>
</evidence>
<evidence type="ECO:0000256" key="6">
    <source>
        <dbReference type="SAM" id="Phobius"/>
    </source>
</evidence>
<keyword evidence="5 6" id="KW-0472">Membrane</keyword>
<evidence type="ECO:0000313" key="8">
    <source>
        <dbReference type="Proteomes" id="UP000293483"/>
    </source>
</evidence>
<evidence type="ECO:0000313" key="7">
    <source>
        <dbReference type="EMBL" id="RZG66866.1"/>
    </source>
</evidence>
<reference evidence="7 8" key="1">
    <citation type="submission" date="2019-02" db="EMBL/GenBank/DDBJ databases">
        <title>The Batch Genome Submission of Acinetobacter spp. strains.</title>
        <authorList>
            <person name="Qin J."/>
            <person name="Hu Y."/>
            <person name="Ye H."/>
            <person name="Wei L."/>
            <person name="Feng Y."/>
            <person name="Zong Z."/>
        </authorList>
    </citation>
    <scope>NUCLEOTIDE SEQUENCE [LARGE SCALE GENOMIC DNA]</scope>
    <source>
        <strain evidence="7 8">WCHABo060081</strain>
    </source>
</reference>
<feature type="transmembrane region" description="Helical" evidence="6">
    <location>
        <begin position="132"/>
        <end position="150"/>
    </location>
</feature>
<feature type="transmembrane region" description="Helical" evidence="6">
    <location>
        <begin position="73"/>
        <end position="94"/>
    </location>
</feature>
<dbReference type="AlphaFoldDB" id="A0A4Q7AWT1"/>
<dbReference type="GO" id="GO:0015171">
    <property type="term" value="F:amino acid transmembrane transporter activity"/>
    <property type="evidence" value="ECO:0007669"/>
    <property type="project" value="TreeGrafter"/>
</dbReference>
<evidence type="ECO:0000256" key="3">
    <source>
        <dbReference type="ARBA" id="ARBA00022692"/>
    </source>
</evidence>
<sequence length="210" mass="23837">MWIQYSSEFLILATVHFLAVLLPGPDFIVTIRNSLRYGYRIGCMTAVGIGIGISIHVFYTLIGVGIVIQHSSWLMSILRILGAFYLIYLGWNLLHAKGTHVDIFSESIQQASLNKWKAFRMGFMTNALNPKATIFFLSIFTTLVSVSTPMRVQVFYGVWMCTVNALWFIVVAKIFSYSTVRNQFLKHSKVFERIMGLILIVLALSLILKN</sequence>
<dbReference type="Pfam" id="PF01810">
    <property type="entry name" value="LysE"/>
    <property type="match status" value="1"/>
</dbReference>
<keyword evidence="2" id="KW-1003">Cell membrane</keyword>
<dbReference type="Proteomes" id="UP000293483">
    <property type="component" value="Unassembled WGS sequence"/>
</dbReference>
<accession>A0A4Q7AWT1</accession>
<dbReference type="GO" id="GO:0005886">
    <property type="term" value="C:plasma membrane"/>
    <property type="evidence" value="ECO:0007669"/>
    <property type="project" value="UniProtKB-SubCell"/>
</dbReference>
<dbReference type="RefSeq" id="WP_130145722.1">
    <property type="nucleotide sequence ID" value="NZ_SGSU01000009.1"/>
</dbReference>
<dbReference type="InterPro" id="IPR001123">
    <property type="entry name" value="LeuE-type"/>
</dbReference>
<feature type="transmembrane region" description="Helical" evidence="6">
    <location>
        <begin position="156"/>
        <end position="178"/>
    </location>
</feature>
<feature type="transmembrane region" description="Helical" evidence="6">
    <location>
        <begin position="190"/>
        <end position="208"/>
    </location>
</feature>
<dbReference type="EMBL" id="SGSU01000009">
    <property type="protein sequence ID" value="RZG66866.1"/>
    <property type="molecule type" value="Genomic_DNA"/>
</dbReference>
<evidence type="ECO:0000256" key="4">
    <source>
        <dbReference type="ARBA" id="ARBA00022989"/>
    </source>
</evidence>
<evidence type="ECO:0000256" key="1">
    <source>
        <dbReference type="ARBA" id="ARBA00004651"/>
    </source>
</evidence>